<keyword evidence="1" id="KW-0456">Lyase</keyword>
<sequence length="283" mass="29832">VVHRVKEWMLQRRCSRERRVQGGKRRVCVMYKEEVRAERAGAREARNPRAACTPGSGAGQCKVCEAAIGADKYCSECDQTTEAPIDGNCITISGGDICTKNSAKGTCDSCGTGYFLHKGGCYSTAEDKPGRTLCTAASSGVCTTATAGYFAIPNAPNTGESVVKCDDTTGVEISGNTYKGVLNCEVCSPPTTPAGARTESVAVCTKCRNSKYLKTDGTCGEASDCTGTTFPKADNNAGNKCVLCGDETDGIADCQECSKPENALKCLTYATMTRSPTPLEQHV</sequence>
<gene>
    <name evidence="1" type="ORF">GSB_154467</name>
</gene>
<dbReference type="GO" id="GO:0016829">
    <property type="term" value="F:lyase activity"/>
    <property type="evidence" value="ECO:0007669"/>
    <property type="project" value="UniProtKB-KW"/>
</dbReference>
<dbReference type="InterPro" id="IPR009030">
    <property type="entry name" value="Growth_fac_rcpt_cys_sf"/>
</dbReference>
<dbReference type="Pfam" id="PF03302">
    <property type="entry name" value="VSP"/>
    <property type="match status" value="1"/>
</dbReference>
<keyword evidence="1" id="KW-0032">Aminotransferase</keyword>
<dbReference type="PANTHER" id="PTHR23275">
    <property type="entry name" value="CABRIOLET.-RELATED"/>
    <property type="match status" value="1"/>
</dbReference>
<accession>V6TQ73</accession>
<proteinExistence type="predicted"/>
<dbReference type="OrthoDB" id="27819at2759"/>
<keyword evidence="1" id="KW-0808">Transferase</keyword>
<evidence type="ECO:0000313" key="2">
    <source>
        <dbReference type="Proteomes" id="UP000018040"/>
    </source>
</evidence>
<reference evidence="2" key="1">
    <citation type="submission" date="2012-02" db="EMBL/GenBank/DDBJ databases">
        <title>Genome sequencing of Giardia lamblia Genotypes A2 and B isolates (DH and GS) and comparative analysis with the genomes of Genotypes A1 and E (WB and Pig).</title>
        <authorList>
            <person name="Adam R."/>
            <person name="Dahlstrom E."/>
            <person name="Martens C."/>
            <person name="Bruno D."/>
            <person name="Barbian K."/>
            <person name="Porcella S.F."/>
            <person name="Nash T."/>
        </authorList>
    </citation>
    <scope>NUCLEOTIDE SEQUENCE</scope>
    <source>
        <strain evidence="2">GS</strain>
    </source>
</reference>
<dbReference type="AlphaFoldDB" id="V6TQ73"/>
<dbReference type="GO" id="GO:0008483">
    <property type="term" value="F:transaminase activity"/>
    <property type="evidence" value="ECO:0007669"/>
    <property type="project" value="UniProtKB-KW"/>
</dbReference>
<organism evidence="1 2">
    <name type="scientific">Giardia intestinalis</name>
    <name type="common">Giardia lamblia</name>
    <dbReference type="NCBI Taxonomy" id="5741"/>
    <lineage>
        <taxon>Eukaryota</taxon>
        <taxon>Metamonada</taxon>
        <taxon>Diplomonadida</taxon>
        <taxon>Hexamitidae</taxon>
        <taxon>Giardiinae</taxon>
        <taxon>Giardia</taxon>
    </lineage>
</organism>
<reference evidence="1 2" key="2">
    <citation type="journal article" date="2013" name="Genome Biol. Evol.">
        <title>Genome sequencing of Giardia lamblia genotypes A2 and B isolates (DH and GS) and comparative analysis with the genomes of genotypes A1 and E (WB and Pig).</title>
        <authorList>
            <person name="Adam R.D."/>
            <person name="Dahlstrom E.W."/>
            <person name="Martens C.A."/>
            <person name="Bruno D.P."/>
            <person name="Barbian K.D."/>
            <person name="Ricklefs S.M."/>
            <person name="Hernandez M.M."/>
            <person name="Narla N.P."/>
            <person name="Patel R.B."/>
            <person name="Porcella S.F."/>
            <person name="Nash T.E."/>
        </authorList>
    </citation>
    <scope>NUCLEOTIDE SEQUENCE [LARGE SCALE GENOMIC DNA]</scope>
    <source>
        <strain evidence="1 2">GS</strain>
    </source>
</reference>
<dbReference type="SUPFAM" id="SSF57184">
    <property type="entry name" value="Growth factor receptor domain"/>
    <property type="match status" value="1"/>
</dbReference>
<name>V6TQ73_GIAIN</name>
<feature type="non-terminal residue" evidence="1">
    <location>
        <position position="1"/>
    </location>
</feature>
<dbReference type="PANTHER" id="PTHR23275:SF100">
    <property type="entry name" value="EGF-LIKE DOMAIN-CONTAINING PROTEIN"/>
    <property type="match status" value="1"/>
</dbReference>
<protein>
    <submittedName>
        <fullName evidence="1">Branched-chain amino acid aminotransferase/4-amino-4-deoxychorismate lyase</fullName>
    </submittedName>
</protein>
<dbReference type="EMBL" id="AHHH01000165">
    <property type="protein sequence ID" value="ESU40876.1"/>
    <property type="molecule type" value="Genomic_DNA"/>
</dbReference>
<dbReference type="InterPro" id="IPR005127">
    <property type="entry name" value="Giardia_VSP"/>
</dbReference>
<dbReference type="InterPro" id="IPR052798">
    <property type="entry name" value="Giardia_VSA"/>
</dbReference>
<dbReference type="VEuPathDB" id="GiardiaDB:DHA2_150444"/>
<evidence type="ECO:0000313" key="1">
    <source>
        <dbReference type="EMBL" id="ESU40876.1"/>
    </source>
</evidence>
<comment type="caution">
    <text evidence="1">The sequence shown here is derived from an EMBL/GenBank/DDBJ whole genome shotgun (WGS) entry which is preliminary data.</text>
</comment>
<dbReference type="Proteomes" id="UP000018040">
    <property type="component" value="Unassembled WGS sequence"/>
</dbReference>